<name>A0A5C7B4R5_9FLAO</name>
<dbReference type="STRING" id="1123037.GCA_000425305_03342"/>
<organism evidence="1 2">
    <name type="scientific">Psychroserpens burtonensis</name>
    <dbReference type="NCBI Taxonomy" id="49278"/>
    <lineage>
        <taxon>Bacteria</taxon>
        <taxon>Pseudomonadati</taxon>
        <taxon>Bacteroidota</taxon>
        <taxon>Flavobacteriia</taxon>
        <taxon>Flavobacteriales</taxon>
        <taxon>Flavobacteriaceae</taxon>
        <taxon>Psychroserpens</taxon>
    </lineage>
</organism>
<comment type="caution">
    <text evidence="1">The sequence shown here is derived from an EMBL/GenBank/DDBJ whole genome shotgun (WGS) entry which is preliminary data.</text>
</comment>
<dbReference type="Proteomes" id="UP000321938">
    <property type="component" value="Unassembled WGS sequence"/>
</dbReference>
<sequence>MTRFLTILCMISLLVSCKAETKEENTTPEMISEEQKELTVAEKIAQAYGIDNWKNVNEIQFTFNVDRGDSHFERSWTWSPKTDNVGLLSNEGDTNYNRKSLDSLSLDADRAFVNDKYWLLSPFQLVWDQGTTISKSTKETAPMSKTKLNKITITYSNEGGYTPGDAYDFYFDDEYLIKEWVFRKGNSVEPSMITSFENYSEFNGIKIAKDHVKSEGNWKLYFTDITIR</sequence>
<dbReference type="PROSITE" id="PS51257">
    <property type="entry name" value="PROKAR_LIPOPROTEIN"/>
    <property type="match status" value="1"/>
</dbReference>
<keyword evidence="2" id="KW-1185">Reference proteome</keyword>
<evidence type="ECO:0008006" key="3">
    <source>
        <dbReference type="Google" id="ProtNLM"/>
    </source>
</evidence>
<proteinExistence type="predicted"/>
<reference evidence="1 2" key="1">
    <citation type="submission" date="2019-08" db="EMBL/GenBank/DDBJ databases">
        <title>Genome of Psychroserpens burtonensis ACAM 167.</title>
        <authorList>
            <person name="Bowman J.P."/>
        </authorList>
    </citation>
    <scope>NUCLEOTIDE SEQUENCE [LARGE SCALE GENOMIC DNA]</scope>
    <source>
        <strain evidence="1 2">ACAM 167</strain>
    </source>
</reference>
<evidence type="ECO:0000313" key="2">
    <source>
        <dbReference type="Proteomes" id="UP000321938"/>
    </source>
</evidence>
<gene>
    <name evidence="1" type="ORF">ES692_12215</name>
</gene>
<dbReference type="EMBL" id="VOSB01000017">
    <property type="protein sequence ID" value="TXE16536.1"/>
    <property type="molecule type" value="Genomic_DNA"/>
</dbReference>
<evidence type="ECO:0000313" key="1">
    <source>
        <dbReference type="EMBL" id="TXE16536.1"/>
    </source>
</evidence>
<protein>
    <recommendedName>
        <fullName evidence="3">Selenophosphate synthetase</fullName>
    </recommendedName>
</protein>
<dbReference type="OrthoDB" id="892266at2"/>
<accession>A0A5C7B4R5</accession>
<dbReference type="AlphaFoldDB" id="A0A5C7B4R5"/>